<reference evidence="9 10" key="1">
    <citation type="journal article" date="2014" name="PLoS ONE">
        <title>Rumen cellulosomics: divergent fiber-degrading strategies revealed by comparative genome-wide analysis of six ruminococcal strains.</title>
        <authorList>
            <person name="Dassa B."/>
            <person name="Borovok I."/>
            <person name="Ruimy-Israeli V."/>
            <person name="Lamed R."/>
            <person name="Flint H.J."/>
            <person name="Duncan S.H."/>
            <person name="Henrissat B."/>
            <person name="Coutinho P."/>
            <person name="Morrison M."/>
            <person name="Mosoni P."/>
            <person name="Yeoman C.J."/>
            <person name="White B.A."/>
            <person name="Bayer E.A."/>
        </authorList>
    </citation>
    <scope>NUCLEOTIDE SEQUENCE [LARGE SCALE GENOMIC DNA]</scope>
    <source>
        <strain evidence="9 10">007c</strain>
    </source>
</reference>
<evidence type="ECO:0000256" key="7">
    <source>
        <dbReference type="SAM" id="Phobius"/>
    </source>
</evidence>
<gene>
    <name evidence="9" type="ORF">RF007C_06625</name>
</gene>
<feature type="transmembrane region" description="Helical" evidence="7">
    <location>
        <begin position="65"/>
        <end position="83"/>
    </location>
</feature>
<comment type="caution">
    <text evidence="9">The sequence shown here is derived from an EMBL/GenBank/DDBJ whole genome shotgun (WGS) entry which is preliminary data.</text>
</comment>
<dbReference type="EMBL" id="ATAX01000024">
    <property type="protein sequence ID" value="EWM53731.1"/>
    <property type="molecule type" value="Genomic_DNA"/>
</dbReference>
<evidence type="ECO:0000313" key="9">
    <source>
        <dbReference type="EMBL" id="EWM53731.1"/>
    </source>
</evidence>
<protein>
    <recommendedName>
        <fullName evidence="8">Sulfatase N-terminal domain-containing protein</fullName>
    </recommendedName>
</protein>
<dbReference type="SUPFAM" id="SSF53649">
    <property type="entry name" value="Alkaline phosphatase-like"/>
    <property type="match status" value="1"/>
</dbReference>
<sequence>MPKKSIVSTRKNEIKKDETLIKDSADPIEAALESVETKENKKIRFPKLHKFNEKRERNTEKYKKFNTFLMIIFPVFICCMAEITQSKSLSSCLNFFTGRPTVFVFGILLTALVFVFLLSILKKGWVAMLVHSFIFTALSTTELFKYGTNGNHLILSDMKLVKSVKSLTSFAYIKITPRLIICYLIVIAFLLIAMYFNPKIKASPLKRVTASCACVLPVTAMIVLPSFYKPVYRTFKLDTTDATNTFKLNEKFENNHFLAFLIQTATESYSNRLVVPEDYSEEYIQEIMDIPVDTNEDFNGGKKPNVIVVMSESYADFRAFDQLDIDKKYYKYFDRAISEGQGGIAITPTYASWTVRSEFELLFGLPVRGLNTPNMPQRELADREQPALAQYYKSWGYETIYVHPFQSGFYSRAKIYGHFGFEKMIYHDDYSHTTDFTVPVEHFGTYVDDSTVFDQIIYEIKNSDKPIYLHTTTMQNHQPYNQGDDPDDEFGNYLTWIEHTNQGLKKFLDELKEIDEPTLVFFVGDHFPSLRGETSVYNQLGLTGENCSPLYQQKYFFWSNYNADFSYIPKNETSFFYIPYIILNIIDAPRDAFIEKMNNYMNELPVYSSEYNSEIPKNDELDILTIDRVVMEEFSPSPIPEEELSTHN</sequence>
<dbReference type="eggNOG" id="COG1368">
    <property type="taxonomic scope" value="Bacteria"/>
</dbReference>
<proteinExistence type="predicted"/>
<name>W7UEY8_RUMFL</name>
<feature type="transmembrane region" description="Helical" evidence="7">
    <location>
        <begin position="103"/>
        <end position="121"/>
    </location>
</feature>
<dbReference type="InterPro" id="IPR017850">
    <property type="entry name" value="Alkaline_phosphatase_core_sf"/>
</dbReference>
<keyword evidence="5 7" id="KW-1133">Transmembrane helix</keyword>
<dbReference type="InterPro" id="IPR000917">
    <property type="entry name" value="Sulfatase_N"/>
</dbReference>
<feature type="transmembrane region" description="Helical" evidence="7">
    <location>
        <begin position="175"/>
        <end position="196"/>
    </location>
</feature>
<feature type="transmembrane region" description="Helical" evidence="7">
    <location>
        <begin position="128"/>
        <end position="148"/>
    </location>
</feature>
<feature type="transmembrane region" description="Helical" evidence="7">
    <location>
        <begin position="208"/>
        <end position="228"/>
    </location>
</feature>
<dbReference type="AlphaFoldDB" id="W7UEY8"/>
<dbReference type="CDD" id="cd16015">
    <property type="entry name" value="LTA_synthase"/>
    <property type="match status" value="1"/>
</dbReference>
<dbReference type="Proteomes" id="UP000019365">
    <property type="component" value="Unassembled WGS sequence"/>
</dbReference>
<comment type="pathway">
    <text evidence="2">Cell wall biogenesis; lipoteichoic acid biosynthesis.</text>
</comment>
<dbReference type="InterPro" id="IPR050448">
    <property type="entry name" value="OpgB/LTA_synthase_biosynth"/>
</dbReference>
<evidence type="ECO:0000256" key="1">
    <source>
        <dbReference type="ARBA" id="ARBA00004651"/>
    </source>
</evidence>
<evidence type="ECO:0000259" key="8">
    <source>
        <dbReference type="Pfam" id="PF00884"/>
    </source>
</evidence>
<dbReference type="PANTHER" id="PTHR47371">
    <property type="entry name" value="LIPOTEICHOIC ACID SYNTHASE"/>
    <property type="match status" value="1"/>
</dbReference>
<feature type="domain" description="Sulfatase N-terminal" evidence="8">
    <location>
        <begin position="304"/>
        <end position="561"/>
    </location>
</feature>
<keyword evidence="10" id="KW-1185">Reference proteome</keyword>
<evidence type="ECO:0000256" key="4">
    <source>
        <dbReference type="ARBA" id="ARBA00022692"/>
    </source>
</evidence>
<evidence type="ECO:0000256" key="6">
    <source>
        <dbReference type="ARBA" id="ARBA00023136"/>
    </source>
</evidence>
<dbReference type="GO" id="GO:0005886">
    <property type="term" value="C:plasma membrane"/>
    <property type="evidence" value="ECO:0007669"/>
    <property type="project" value="UniProtKB-SubCell"/>
</dbReference>
<accession>W7UEY8</accession>
<dbReference type="OrthoDB" id="243547at2"/>
<keyword evidence="4 7" id="KW-0812">Transmembrane</keyword>
<evidence type="ECO:0000256" key="5">
    <source>
        <dbReference type="ARBA" id="ARBA00022989"/>
    </source>
</evidence>
<dbReference type="PATRIC" id="fig|1341157.4.peg.1757"/>
<dbReference type="Gene3D" id="3.40.720.10">
    <property type="entry name" value="Alkaline Phosphatase, subunit A"/>
    <property type="match status" value="1"/>
</dbReference>
<keyword evidence="3" id="KW-1003">Cell membrane</keyword>
<comment type="subcellular location">
    <subcellularLocation>
        <location evidence="1">Cell membrane</location>
        <topology evidence="1">Multi-pass membrane protein</topology>
    </subcellularLocation>
</comment>
<evidence type="ECO:0000313" key="10">
    <source>
        <dbReference type="Proteomes" id="UP000019365"/>
    </source>
</evidence>
<dbReference type="Pfam" id="PF00884">
    <property type="entry name" value="Sulfatase"/>
    <property type="match status" value="1"/>
</dbReference>
<dbReference type="RefSeq" id="WP_037299155.1">
    <property type="nucleotide sequence ID" value="NZ_ATAX01000024.1"/>
</dbReference>
<evidence type="ECO:0000256" key="2">
    <source>
        <dbReference type="ARBA" id="ARBA00004936"/>
    </source>
</evidence>
<dbReference type="PANTHER" id="PTHR47371:SF3">
    <property type="entry name" value="PHOSPHOGLYCEROL TRANSFERASE I"/>
    <property type="match status" value="1"/>
</dbReference>
<keyword evidence="6 7" id="KW-0472">Membrane</keyword>
<evidence type="ECO:0000256" key="3">
    <source>
        <dbReference type="ARBA" id="ARBA00022475"/>
    </source>
</evidence>
<organism evidence="9 10">
    <name type="scientific">Ruminococcus flavefaciens 007c</name>
    <dbReference type="NCBI Taxonomy" id="1341157"/>
    <lineage>
        <taxon>Bacteria</taxon>
        <taxon>Bacillati</taxon>
        <taxon>Bacillota</taxon>
        <taxon>Clostridia</taxon>
        <taxon>Eubacteriales</taxon>
        <taxon>Oscillospiraceae</taxon>
        <taxon>Ruminococcus</taxon>
    </lineage>
</organism>